<comment type="caution">
    <text evidence="2">The sequence shown here is derived from an EMBL/GenBank/DDBJ whole genome shotgun (WGS) entry which is preliminary data.</text>
</comment>
<protein>
    <submittedName>
        <fullName evidence="2">Uncharacterized protein</fullName>
    </submittedName>
</protein>
<keyword evidence="3" id="KW-1185">Reference proteome</keyword>
<keyword evidence="1" id="KW-0472">Membrane</keyword>
<evidence type="ECO:0000256" key="1">
    <source>
        <dbReference type="SAM" id="Phobius"/>
    </source>
</evidence>
<name>A0AAW2EU97_9HYME</name>
<dbReference type="AlphaFoldDB" id="A0AAW2EU97"/>
<gene>
    <name evidence="2" type="ORF">PUN28_015681</name>
</gene>
<accession>A0AAW2EU97</accession>
<feature type="transmembrane region" description="Helical" evidence="1">
    <location>
        <begin position="110"/>
        <end position="128"/>
    </location>
</feature>
<keyword evidence="1" id="KW-1133">Transmembrane helix</keyword>
<feature type="transmembrane region" description="Helical" evidence="1">
    <location>
        <begin position="202"/>
        <end position="222"/>
    </location>
</feature>
<organism evidence="2 3">
    <name type="scientific">Cardiocondyla obscurior</name>
    <dbReference type="NCBI Taxonomy" id="286306"/>
    <lineage>
        <taxon>Eukaryota</taxon>
        <taxon>Metazoa</taxon>
        <taxon>Ecdysozoa</taxon>
        <taxon>Arthropoda</taxon>
        <taxon>Hexapoda</taxon>
        <taxon>Insecta</taxon>
        <taxon>Pterygota</taxon>
        <taxon>Neoptera</taxon>
        <taxon>Endopterygota</taxon>
        <taxon>Hymenoptera</taxon>
        <taxon>Apocrita</taxon>
        <taxon>Aculeata</taxon>
        <taxon>Formicoidea</taxon>
        <taxon>Formicidae</taxon>
        <taxon>Myrmicinae</taxon>
        <taxon>Cardiocondyla</taxon>
    </lineage>
</organism>
<feature type="transmembrane region" description="Helical" evidence="1">
    <location>
        <begin position="149"/>
        <end position="171"/>
    </location>
</feature>
<evidence type="ECO:0000313" key="2">
    <source>
        <dbReference type="EMBL" id="KAL0107304.1"/>
    </source>
</evidence>
<keyword evidence="1" id="KW-0812">Transmembrane</keyword>
<dbReference type="Proteomes" id="UP001430953">
    <property type="component" value="Unassembled WGS sequence"/>
</dbReference>
<reference evidence="2 3" key="1">
    <citation type="submission" date="2023-03" db="EMBL/GenBank/DDBJ databases">
        <title>High recombination rates correlate with genetic variation in Cardiocondyla obscurior ants.</title>
        <authorList>
            <person name="Errbii M."/>
        </authorList>
    </citation>
    <scope>NUCLEOTIDE SEQUENCE [LARGE SCALE GENOMIC DNA]</scope>
    <source>
        <strain evidence="2">Alpha-2009</strain>
        <tissue evidence="2">Whole body</tissue>
    </source>
</reference>
<evidence type="ECO:0000313" key="3">
    <source>
        <dbReference type="Proteomes" id="UP001430953"/>
    </source>
</evidence>
<dbReference type="EMBL" id="JADYXP020000017">
    <property type="protein sequence ID" value="KAL0107304.1"/>
    <property type="molecule type" value="Genomic_DNA"/>
</dbReference>
<proteinExistence type="predicted"/>
<sequence>MFLASQGLSYSFYCPIQAVAALHPRPSSARAALMHRDQLTTTHSISRYHVSYNGLWKLLKLILNELIFKHYSYQVPQVGKIYTCVRKRERTRKKKRKVNSTTDESLRKSLLLQIIKCKTVFFFFFFNVEEVRINNTQENEWNVRPFSHLAFYFIKSVYVSHPVLLTLYVFFKLNLKEILRGVLLEKFYLFCDFKNSLENNFLFSYATLSLFFSVVTISGCNFTSKHSSVSTCYINIFKTYITRRVRK</sequence>